<evidence type="ECO:0000259" key="5">
    <source>
        <dbReference type="SMART" id="SM00387"/>
    </source>
</evidence>
<dbReference type="Pfam" id="PF07730">
    <property type="entry name" value="HisKA_3"/>
    <property type="match status" value="1"/>
</dbReference>
<dbReference type="Pfam" id="PF13185">
    <property type="entry name" value="GAF_2"/>
    <property type="match status" value="1"/>
</dbReference>
<dbReference type="GO" id="GO:0016020">
    <property type="term" value="C:membrane"/>
    <property type="evidence" value="ECO:0007669"/>
    <property type="project" value="InterPro"/>
</dbReference>
<dbReference type="RefSeq" id="WP_134713847.1">
    <property type="nucleotide sequence ID" value="NZ_SDKM01000003.1"/>
</dbReference>
<feature type="domain" description="Histidine kinase/HSP90-like ATPase" evidence="5">
    <location>
        <begin position="446"/>
        <end position="536"/>
    </location>
</feature>
<accession>A0A4Q4ZJ38</accession>
<dbReference type="Gene3D" id="3.30.565.10">
    <property type="entry name" value="Histidine kinase-like ATPase, C-terminal domain"/>
    <property type="match status" value="1"/>
</dbReference>
<evidence type="ECO:0000256" key="3">
    <source>
        <dbReference type="ARBA" id="ARBA00023012"/>
    </source>
</evidence>
<dbReference type="EMBL" id="SDKM01000003">
    <property type="protein sequence ID" value="RYP88273.1"/>
    <property type="molecule type" value="Genomic_DNA"/>
</dbReference>
<keyword evidence="7" id="KW-1185">Reference proteome</keyword>
<dbReference type="GO" id="GO:0000155">
    <property type="term" value="F:phosphorelay sensor kinase activity"/>
    <property type="evidence" value="ECO:0007669"/>
    <property type="project" value="InterPro"/>
</dbReference>
<dbReference type="InterPro" id="IPR029016">
    <property type="entry name" value="GAF-like_dom_sf"/>
</dbReference>
<dbReference type="PANTHER" id="PTHR24421">
    <property type="entry name" value="NITRATE/NITRITE SENSOR PROTEIN NARX-RELATED"/>
    <property type="match status" value="1"/>
</dbReference>
<dbReference type="Pfam" id="PF02518">
    <property type="entry name" value="HATPase_c"/>
    <property type="match status" value="1"/>
</dbReference>
<evidence type="ECO:0000259" key="4">
    <source>
        <dbReference type="SMART" id="SM00065"/>
    </source>
</evidence>
<dbReference type="CDD" id="cd16917">
    <property type="entry name" value="HATPase_UhpB-NarQ-NarX-like"/>
    <property type="match status" value="1"/>
</dbReference>
<dbReference type="Proteomes" id="UP000295198">
    <property type="component" value="Unassembled WGS sequence"/>
</dbReference>
<comment type="caution">
    <text evidence="6">The sequence shown here is derived from an EMBL/GenBank/DDBJ whole genome shotgun (WGS) entry which is preliminary data.</text>
</comment>
<dbReference type="OrthoDB" id="5241249at2"/>
<evidence type="ECO:0000256" key="1">
    <source>
        <dbReference type="ARBA" id="ARBA00022679"/>
    </source>
</evidence>
<keyword evidence="2" id="KW-0418">Kinase</keyword>
<dbReference type="InterPro" id="IPR036890">
    <property type="entry name" value="HATPase_C_sf"/>
</dbReference>
<evidence type="ECO:0000313" key="6">
    <source>
        <dbReference type="EMBL" id="RYP88273.1"/>
    </source>
</evidence>
<keyword evidence="1" id="KW-0808">Transferase</keyword>
<sequence length="543" mass="58069">MASESEPTPLAPDVEGLPPASRVLLRAVMAIGSDLDLHHVLDRIVVSACELTGAQYGALGVIGDDGQLSDFLTHGIGDDLRARIGDLPRGRGILGQLIEHPVPLRLPRLQEHAASYGFPEHHPPMTTFLGVPVRIRGTVFGNLYLTEKKGGEAFTEQDEVLVDALASAAGFVIENARAYALSERQRTWLEASARLTDALQPPVAVSDALAEVAAGVRAVARSAAVGVVRQSDGEDCETLIADGRDAAILPALAEKYADVVAKAAAGEQPDQVPLERSRVLLVLPLPGRLSTGLALIVVLDARDALSPSLSGELDLVTRFADQAALALDRVQALADRQELAIVSDRERIARDLHDVVIQRLFATGLSLQGLRLTVSTPGAEERIDRAVEDLDTTIRDIRTTIFELNRRSQESVRQSVHNLAAEYGAVLGFSPVVRADGPVDTVTDTMLAEQLLTVLREALSNTARHAQASSVVVEIEADTTHVVLRVTDDGVGLPSERTESGLANMRRRAEGAGGEVRLEPVVPHGTRLEWRVPVETTEGTASS</sequence>
<dbReference type="Gene3D" id="3.30.450.40">
    <property type="match status" value="1"/>
</dbReference>
<name>A0A4Q4ZJ38_9ACTN</name>
<dbReference type="InterPro" id="IPR003594">
    <property type="entry name" value="HATPase_dom"/>
</dbReference>
<dbReference type="PANTHER" id="PTHR24421:SF56">
    <property type="entry name" value="OXYGEN SENSOR HISTIDINE KINASE RESPONSE REGULATOR DOST"/>
    <property type="match status" value="1"/>
</dbReference>
<evidence type="ECO:0000256" key="2">
    <source>
        <dbReference type="ARBA" id="ARBA00022777"/>
    </source>
</evidence>
<dbReference type="SMART" id="SM00387">
    <property type="entry name" value="HATPase_c"/>
    <property type="match status" value="1"/>
</dbReference>
<proteinExistence type="predicted"/>
<dbReference type="SUPFAM" id="SSF55781">
    <property type="entry name" value="GAF domain-like"/>
    <property type="match status" value="1"/>
</dbReference>
<dbReference type="InterPro" id="IPR050482">
    <property type="entry name" value="Sensor_HK_TwoCompSys"/>
</dbReference>
<reference evidence="6 7" key="1">
    <citation type="submission" date="2019-01" db="EMBL/GenBank/DDBJ databases">
        <title>Nocardioides guangzhouensis sp. nov., an actinobacterium isolated from soil.</title>
        <authorList>
            <person name="Fu Y."/>
            <person name="Cai Y."/>
            <person name="Lin Z."/>
            <person name="Chen P."/>
        </authorList>
    </citation>
    <scope>NUCLEOTIDE SEQUENCE [LARGE SCALE GENOMIC DNA]</scope>
    <source>
        <strain evidence="6 7">130</strain>
    </source>
</reference>
<dbReference type="InterPro" id="IPR003018">
    <property type="entry name" value="GAF"/>
</dbReference>
<dbReference type="InterPro" id="IPR011712">
    <property type="entry name" value="Sig_transdc_His_kin_sub3_dim/P"/>
</dbReference>
<protein>
    <submittedName>
        <fullName evidence="6">GAF domain-containing protein</fullName>
    </submittedName>
</protein>
<dbReference type="SUPFAM" id="SSF55874">
    <property type="entry name" value="ATPase domain of HSP90 chaperone/DNA topoisomerase II/histidine kinase"/>
    <property type="match status" value="1"/>
</dbReference>
<dbReference type="Gene3D" id="1.20.5.1930">
    <property type="match status" value="1"/>
</dbReference>
<evidence type="ECO:0000313" key="7">
    <source>
        <dbReference type="Proteomes" id="UP000295198"/>
    </source>
</evidence>
<feature type="domain" description="GAF" evidence="4">
    <location>
        <begin position="36"/>
        <end position="183"/>
    </location>
</feature>
<organism evidence="6 7">
    <name type="scientific">Nocardioides guangzhouensis</name>
    <dbReference type="NCBI Taxonomy" id="2497878"/>
    <lineage>
        <taxon>Bacteria</taxon>
        <taxon>Bacillati</taxon>
        <taxon>Actinomycetota</taxon>
        <taxon>Actinomycetes</taxon>
        <taxon>Propionibacteriales</taxon>
        <taxon>Nocardioidaceae</taxon>
        <taxon>Nocardioides</taxon>
    </lineage>
</organism>
<dbReference type="SMART" id="SM00065">
    <property type="entry name" value="GAF"/>
    <property type="match status" value="1"/>
</dbReference>
<keyword evidence="3" id="KW-0902">Two-component regulatory system</keyword>
<dbReference type="AlphaFoldDB" id="A0A4Q4ZJ38"/>
<gene>
    <name evidence="6" type="ORF">EKO23_02750</name>
</gene>
<dbReference type="GO" id="GO:0046983">
    <property type="term" value="F:protein dimerization activity"/>
    <property type="evidence" value="ECO:0007669"/>
    <property type="project" value="InterPro"/>
</dbReference>